<dbReference type="AlphaFoldDB" id="A0A9W6DDU2"/>
<evidence type="ECO:0000313" key="2">
    <source>
        <dbReference type="EMBL" id="GKX28725.1"/>
    </source>
</evidence>
<keyword evidence="1" id="KW-1133">Transmembrane helix</keyword>
<dbReference type="EMBL" id="BRLB01000001">
    <property type="protein sequence ID" value="GKX28725.1"/>
    <property type="molecule type" value="Genomic_DNA"/>
</dbReference>
<evidence type="ECO:0000313" key="3">
    <source>
        <dbReference type="Proteomes" id="UP001144256"/>
    </source>
</evidence>
<feature type="transmembrane region" description="Helical" evidence="1">
    <location>
        <begin position="225"/>
        <end position="247"/>
    </location>
</feature>
<proteinExistence type="predicted"/>
<protein>
    <submittedName>
        <fullName evidence="2">ABC transporter permease</fullName>
    </submittedName>
</protein>
<feature type="transmembrane region" description="Helical" evidence="1">
    <location>
        <begin position="183"/>
        <end position="204"/>
    </location>
</feature>
<keyword evidence="3" id="KW-1185">Reference proteome</keyword>
<dbReference type="Proteomes" id="UP001144256">
    <property type="component" value="Unassembled WGS sequence"/>
</dbReference>
<feature type="transmembrane region" description="Helical" evidence="1">
    <location>
        <begin position="281"/>
        <end position="303"/>
    </location>
</feature>
<dbReference type="PANTHER" id="PTHR37305">
    <property type="entry name" value="INTEGRAL MEMBRANE PROTEIN-RELATED"/>
    <property type="match status" value="1"/>
</dbReference>
<evidence type="ECO:0000256" key="1">
    <source>
        <dbReference type="SAM" id="Phobius"/>
    </source>
</evidence>
<dbReference type="PANTHER" id="PTHR37305:SF1">
    <property type="entry name" value="MEMBRANE PROTEIN"/>
    <property type="match status" value="1"/>
</dbReference>
<dbReference type="RefSeq" id="WP_281813333.1">
    <property type="nucleotide sequence ID" value="NZ_BRLB01000001.1"/>
</dbReference>
<gene>
    <name evidence="2" type="ORF">SH1V18_12050</name>
</gene>
<keyword evidence="1" id="KW-0812">Transmembrane</keyword>
<comment type="caution">
    <text evidence="2">The sequence shown here is derived from an EMBL/GenBank/DDBJ whole genome shotgun (WGS) entry which is preliminary data.</text>
</comment>
<sequence length="397" mass="45556">MNSFFDLVGFEYKKILKRKSTLITLGIVFCIITMSFSVMVIGNYYVGDEIYENKYEAIIKDRNYARELTGRAIDEDLIMETQDAYSKVPNKVSYSDTPEYEEYGRPYSGVYRILSSIYDKDIRNLDKKDAQNFYSLRHSLVEKEINETLLSNKSKKKLIQLDSEIKIPFIFEHTDGYQRFFSMVYITGIMIAFAVAICISPIFAGEYSSGVDKLILSSRYGKNKLSSAKIFTGITFSIMSILIFMAYTWLLSMMVFGFDGGDAPIQFLFPLSAYSISLREGILIFSTCILFSIVFLTAIIMWLSSKFKSPFGVIVLTSVLIFVPMMIHISDNDIVIHNLFHLLPSNMIFVVNVFSPILYEFFGLCIEPYVFMPIFAVSATIILLPFTYRSFKRHQIS</sequence>
<feature type="transmembrane region" description="Helical" evidence="1">
    <location>
        <begin position="339"/>
        <end position="358"/>
    </location>
</feature>
<feature type="transmembrane region" description="Helical" evidence="1">
    <location>
        <begin position="309"/>
        <end position="327"/>
    </location>
</feature>
<accession>A0A9W6DDU2</accession>
<name>A0A9W6DDU2_9FIRM</name>
<keyword evidence="1" id="KW-0472">Membrane</keyword>
<feature type="transmembrane region" description="Helical" evidence="1">
    <location>
        <begin position="370"/>
        <end position="388"/>
    </location>
</feature>
<feature type="transmembrane region" description="Helical" evidence="1">
    <location>
        <begin position="21"/>
        <end position="46"/>
    </location>
</feature>
<reference evidence="2" key="1">
    <citation type="submission" date="2022-06" db="EMBL/GenBank/DDBJ databases">
        <title>Vallitalea longa sp. nov., an anaerobic bacterium isolated from marine sediment.</title>
        <authorList>
            <person name="Hirano S."/>
            <person name="Terahara T."/>
            <person name="Mori K."/>
            <person name="Hamada M."/>
            <person name="Matsumoto R."/>
            <person name="Kobayashi T."/>
        </authorList>
    </citation>
    <scope>NUCLEOTIDE SEQUENCE</scope>
    <source>
        <strain evidence="2">SH18-1</strain>
    </source>
</reference>
<organism evidence="2 3">
    <name type="scientific">Vallitalea longa</name>
    <dbReference type="NCBI Taxonomy" id="2936439"/>
    <lineage>
        <taxon>Bacteria</taxon>
        <taxon>Bacillati</taxon>
        <taxon>Bacillota</taxon>
        <taxon>Clostridia</taxon>
        <taxon>Lachnospirales</taxon>
        <taxon>Vallitaleaceae</taxon>
        <taxon>Vallitalea</taxon>
    </lineage>
</organism>